<evidence type="ECO:0000256" key="1">
    <source>
        <dbReference type="ARBA" id="ARBA00022694"/>
    </source>
</evidence>
<protein>
    <recommendedName>
        <fullName evidence="6">tRNA-specific adenosine deaminase</fullName>
        <ecNumber evidence="6">3.5.4.33</ecNumber>
    </recommendedName>
</protein>
<feature type="domain" description="CMP/dCMP-type deaminase" evidence="7">
    <location>
        <begin position="5"/>
        <end position="115"/>
    </location>
</feature>
<dbReference type="InterPro" id="IPR016193">
    <property type="entry name" value="Cytidine_deaminase-like"/>
</dbReference>
<dbReference type="InterPro" id="IPR058535">
    <property type="entry name" value="MafB19-deam"/>
</dbReference>
<feature type="binding site" evidence="6">
    <location>
        <position position="89"/>
    </location>
    <ligand>
        <name>Zn(2+)</name>
        <dbReference type="ChEBI" id="CHEBI:29105"/>
        <note>catalytic</note>
    </ligand>
</feature>
<keyword evidence="1 6" id="KW-0819">tRNA processing</keyword>
<dbReference type="PANTHER" id="PTHR11079">
    <property type="entry name" value="CYTOSINE DEAMINASE FAMILY MEMBER"/>
    <property type="match status" value="1"/>
</dbReference>
<dbReference type="Pfam" id="PF14437">
    <property type="entry name" value="MafB19-deam"/>
    <property type="match status" value="1"/>
</dbReference>
<evidence type="ECO:0000259" key="7">
    <source>
        <dbReference type="PROSITE" id="PS51747"/>
    </source>
</evidence>
<dbReference type="GO" id="GO:0002100">
    <property type="term" value="P:tRNA wobble adenosine to inosine editing"/>
    <property type="evidence" value="ECO:0007669"/>
    <property type="project" value="UniProtKB-UniRule"/>
</dbReference>
<evidence type="ECO:0000313" key="8">
    <source>
        <dbReference type="EMBL" id="TXB64017.1"/>
    </source>
</evidence>
<dbReference type="Gene3D" id="3.40.140.10">
    <property type="entry name" value="Cytidine Deaminase, domain 2"/>
    <property type="match status" value="1"/>
</dbReference>
<keyword evidence="9" id="KW-1185">Reference proteome</keyword>
<dbReference type="OrthoDB" id="9802676at2"/>
<comment type="similarity">
    <text evidence="6">Belongs to the cytidine and deoxycytidylate deaminase family.</text>
</comment>
<dbReference type="EMBL" id="VOOS01000006">
    <property type="protein sequence ID" value="TXB64017.1"/>
    <property type="molecule type" value="Genomic_DNA"/>
</dbReference>
<organism evidence="8 9">
    <name type="scientific">Vicingus serpentipes</name>
    <dbReference type="NCBI Taxonomy" id="1926625"/>
    <lineage>
        <taxon>Bacteria</taxon>
        <taxon>Pseudomonadati</taxon>
        <taxon>Bacteroidota</taxon>
        <taxon>Flavobacteriia</taxon>
        <taxon>Flavobacteriales</taxon>
        <taxon>Vicingaceae</taxon>
        <taxon>Vicingus</taxon>
    </lineage>
</organism>
<dbReference type="SUPFAM" id="SSF53927">
    <property type="entry name" value="Cytidine deaminase-like"/>
    <property type="match status" value="1"/>
</dbReference>
<feature type="binding site" evidence="6">
    <location>
        <position position="86"/>
    </location>
    <ligand>
        <name>Zn(2+)</name>
        <dbReference type="ChEBI" id="CHEBI:29105"/>
        <note>catalytic</note>
    </ligand>
</feature>
<comment type="function">
    <text evidence="6">Catalyzes the deamination of adenosine to inosine at the wobble position 34 of tRNA(Arg2).</text>
</comment>
<dbReference type="InterPro" id="IPR002125">
    <property type="entry name" value="CMP_dCMP_dom"/>
</dbReference>
<dbReference type="HAMAP" id="MF_00972">
    <property type="entry name" value="tRNA_aden_deaminase"/>
    <property type="match status" value="1"/>
</dbReference>
<keyword evidence="2 6" id="KW-0479">Metal-binding</keyword>
<feature type="active site" description="Proton donor" evidence="6">
    <location>
        <position position="58"/>
    </location>
</feature>
<proteinExistence type="inferred from homology"/>
<dbReference type="Proteomes" id="UP000321721">
    <property type="component" value="Unassembled WGS sequence"/>
</dbReference>
<keyword evidence="4 6" id="KW-0862">Zinc</keyword>
<dbReference type="AlphaFoldDB" id="A0A5C6RP61"/>
<reference evidence="8 9" key="1">
    <citation type="submission" date="2019-08" db="EMBL/GenBank/DDBJ databases">
        <title>Genome of Vicingus serpentipes NCIMB 15042.</title>
        <authorList>
            <person name="Bowman J.P."/>
        </authorList>
    </citation>
    <scope>NUCLEOTIDE SEQUENCE [LARGE SCALE GENOMIC DNA]</scope>
    <source>
        <strain evidence="8 9">NCIMB 15042</strain>
    </source>
</reference>
<evidence type="ECO:0000256" key="2">
    <source>
        <dbReference type="ARBA" id="ARBA00022723"/>
    </source>
</evidence>
<keyword evidence="3 6" id="KW-0378">Hydrolase</keyword>
<comment type="cofactor">
    <cofactor evidence="6">
        <name>Zn(2+)</name>
        <dbReference type="ChEBI" id="CHEBI:29105"/>
    </cofactor>
    <text evidence="6">Binds 1 zinc ion per subunit.</text>
</comment>
<evidence type="ECO:0000313" key="9">
    <source>
        <dbReference type="Proteomes" id="UP000321721"/>
    </source>
</evidence>
<gene>
    <name evidence="6" type="primary">tadA</name>
    <name evidence="8" type="ORF">FRY74_12250</name>
</gene>
<evidence type="ECO:0000256" key="3">
    <source>
        <dbReference type="ARBA" id="ARBA00022801"/>
    </source>
</evidence>
<dbReference type="PANTHER" id="PTHR11079:SF202">
    <property type="entry name" value="TRNA-SPECIFIC ADENOSINE DEAMINASE"/>
    <property type="match status" value="1"/>
</dbReference>
<accession>A0A5C6RP61</accession>
<evidence type="ECO:0000256" key="5">
    <source>
        <dbReference type="ARBA" id="ARBA00048045"/>
    </source>
</evidence>
<dbReference type="InterPro" id="IPR028883">
    <property type="entry name" value="tRNA_aden_deaminase"/>
</dbReference>
<dbReference type="RefSeq" id="WP_147102018.1">
    <property type="nucleotide sequence ID" value="NZ_VOOS01000006.1"/>
</dbReference>
<comment type="caution">
    <text evidence="8">The sequence shown here is derived from an EMBL/GenBank/DDBJ whole genome shotgun (WGS) entry which is preliminary data.</text>
</comment>
<evidence type="ECO:0000256" key="6">
    <source>
        <dbReference type="HAMAP-Rule" id="MF_00972"/>
    </source>
</evidence>
<feature type="binding site" evidence="6">
    <location>
        <position position="56"/>
    </location>
    <ligand>
        <name>Zn(2+)</name>
        <dbReference type="ChEBI" id="CHEBI:29105"/>
        <note>catalytic</note>
    </ligand>
</feature>
<dbReference type="PROSITE" id="PS51747">
    <property type="entry name" value="CYT_DCMP_DEAMINASES_2"/>
    <property type="match status" value="1"/>
</dbReference>
<dbReference type="EC" id="3.5.4.33" evidence="6"/>
<name>A0A5C6RP61_9FLAO</name>
<comment type="subunit">
    <text evidence="6">Homodimer.</text>
</comment>
<comment type="catalytic activity">
    <reaction evidence="5 6">
        <text>adenosine(34) in tRNA + H2O + H(+) = inosine(34) in tRNA + NH4(+)</text>
        <dbReference type="Rhea" id="RHEA:43168"/>
        <dbReference type="Rhea" id="RHEA-COMP:10373"/>
        <dbReference type="Rhea" id="RHEA-COMP:10374"/>
        <dbReference type="ChEBI" id="CHEBI:15377"/>
        <dbReference type="ChEBI" id="CHEBI:15378"/>
        <dbReference type="ChEBI" id="CHEBI:28938"/>
        <dbReference type="ChEBI" id="CHEBI:74411"/>
        <dbReference type="ChEBI" id="CHEBI:82852"/>
        <dbReference type="EC" id="3.5.4.33"/>
    </reaction>
</comment>
<evidence type="ECO:0000256" key="4">
    <source>
        <dbReference type="ARBA" id="ARBA00022833"/>
    </source>
</evidence>
<sequence length="148" mass="16564">MLSIFSDEHFMKEAFKEAQKAFDEDEVPVGAIIVCDNKIIARAHNMTERLNDVTAHAEMLAFTSATDYLGGKYLNECTLYVTLEPCVMCGGAAYWTQLKKVVYGASDEKRGFSKLSKNILHPKTEIISGVQSVICGEILTQFFERKRG</sequence>
<dbReference type="GO" id="GO:0052717">
    <property type="term" value="F:tRNA-specific adenosine-34 deaminase activity"/>
    <property type="evidence" value="ECO:0007669"/>
    <property type="project" value="UniProtKB-UniRule"/>
</dbReference>
<dbReference type="CDD" id="cd01285">
    <property type="entry name" value="nucleoside_deaminase"/>
    <property type="match status" value="1"/>
</dbReference>
<dbReference type="GO" id="GO:0008270">
    <property type="term" value="F:zinc ion binding"/>
    <property type="evidence" value="ECO:0007669"/>
    <property type="project" value="UniProtKB-UniRule"/>
</dbReference>